<dbReference type="PANTHER" id="PTHR31558">
    <property type="entry name" value="CW14 PROTEIN"/>
    <property type="match status" value="1"/>
</dbReference>
<name>A0AAW1MN55_SAPOF</name>
<dbReference type="PANTHER" id="PTHR31558:SF40">
    <property type="entry name" value="EXPRESSED PROTEIN"/>
    <property type="match status" value="1"/>
</dbReference>
<dbReference type="Proteomes" id="UP001443914">
    <property type="component" value="Unassembled WGS sequence"/>
</dbReference>
<evidence type="ECO:0000259" key="1">
    <source>
        <dbReference type="Pfam" id="PF07059"/>
    </source>
</evidence>
<keyword evidence="3" id="KW-1185">Reference proteome</keyword>
<sequence length="414" mass="46274">MGGCVSTSHSRVAPHTKKYTRRFRKGRGKLAAPICDAPIKRLSDVGSRISVSEFVQIDFEKGGTTTCRRSEVSNKSFHVTQVHWNHVDENGICQEEAWFDSVSILDSESDDDFSSVFGDGKLLNMSSLWAGSHMIRPQAGLSVPCADDEKGIPAGSWSAISPSVFRVRGESYFKDKQKNSAPGYCPYTPIGVDLFACSQKINHIAQHLELPSVQGNGILPSLLIVNIQMPAYAPSMFLGDSNGEGVSLVLYFKLSDDIEKEIPSEFIDSIKRLLDNETEKVKGFSKESVVPFRERLKILSGVVNPEDLQLSSAEKRLLNAYKDKPVLTRPQHEFFKGADYFEIDIDVHRFSYVSRKALESLRERLRLGILDLGLTIQAQKQEELPEKVLCCMRLNKLDFVNHGQIPTLMTVNDD</sequence>
<protein>
    <recommendedName>
        <fullName evidence="1">Protein ENHANCED DISEASE RESISTANCE 2 C-terminal domain-containing protein</fullName>
    </recommendedName>
</protein>
<reference evidence="2" key="1">
    <citation type="submission" date="2024-03" db="EMBL/GenBank/DDBJ databases">
        <title>WGS assembly of Saponaria officinalis var. Norfolk2.</title>
        <authorList>
            <person name="Jenkins J."/>
            <person name="Shu S."/>
            <person name="Grimwood J."/>
            <person name="Barry K."/>
            <person name="Goodstein D."/>
            <person name="Schmutz J."/>
            <person name="Leebens-Mack J."/>
            <person name="Osbourn A."/>
        </authorList>
    </citation>
    <scope>NUCLEOTIDE SEQUENCE [LARGE SCALE GENOMIC DNA]</scope>
    <source>
        <strain evidence="2">JIC</strain>
    </source>
</reference>
<dbReference type="EMBL" id="JBDFQZ010000002">
    <property type="protein sequence ID" value="KAK9750724.1"/>
    <property type="molecule type" value="Genomic_DNA"/>
</dbReference>
<proteinExistence type="predicted"/>
<dbReference type="AlphaFoldDB" id="A0AAW1MN55"/>
<comment type="caution">
    <text evidence="2">The sequence shown here is derived from an EMBL/GenBank/DDBJ whole genome shotgun (WGS) entry which is preliminary data.</text>
</comment>
<dbReference type="InterPro" id="IPR009769">
    <property type="entry name" value="EDR2_C"/>
</dbReference>
<dbReference type="Pfam" id="PF07059">
    <property type="entry name" value="EDR2_C"/>
    <property type="match status" value="1"/>
</dbReference>
<gene>
    <name evidence="2" type="ORF">RND81_02G216800</name>
</gene>
<evidence type="ECO:0000313" key="2">
    <source>
        <dbReference type="EMBL" id="KAK9750724.1"/>
    </source>
</evidence>
<accession>A0AAW1MN55</accession>
<feature type="domain" description="Protein ENHANCED DISEASE RESISTANCE 2 C-terminal" evidence="1">
    <location>
        <begin position="157"/>
        <end position="398"/>
    </location>
</feature>
<organism evidence="2 3">
    <name type="scientific">Saponaria officinalis</name>
    <name type="common">Common soapwort</name>
    <name type="synonym">Lychnis saponaria</name>
    <dbReference type="NCBI Taxonomy" id="3572"/>
    <lineage>
        <taxon>Eukaryota</taxon>
        <taxon>Viridiplantae</taxon>
        <taxon>Streptophyta</taxon>
        <taxon>Embryophyta</taxon>
        <taxon>Tracheophyta</taxon>
        <taxon>Spermatophyta</taxon>
        <taxon>Magnoliopsida</taxon>
        <taxon>eudicotyledons</taxon>
        <taxon>Gunneridae</taxon>
        <taxon>Pentapetalae</taxon>
        <taxon>Caryophyllales</taxon>
        <taxon>Caryophyllaceae</taxon>
        <taxon>Caryophylleae</taxon>
        <taxon>Saponaria</taxon>
    </lineage>
</organism>
<evidence type="ECO:0000313" key="3">
    <source>
        <dbReference type="Proteomes" id="UP001443914"/>
    </source>
</evidence>